<sequence>MFTYLCLQLPNLCASSLLYLAWHAIAIAAFVHLFYFPSHSFPVSCRVFFRQESADGHFSRLPPIRRPLIQQVANPLAKCLPIGFYCLSFLD</sequence>
<name>A0A2M4DLZ5_ANODA</name>
<feature type="transmembrane region" description="Helical" evidence="1">
    <location>
        <begin position="17"/>
        <end position="36"/>
    </location>
</feature>
<proteinExistence type="predicted"/>
<keyword evidence="1" id="KW-0472">Membrane</keyword>
<keyword evidence="1" id="KW-1133">Transmembrane helix</keyword>
<evidence type="ECO:0000313" key="2">
    <source>
        <dbReference type="EMBL" id="MBW78580.1"/>
    </source>
</evidence>
<evidence type="ECO:0000256" key="1">
    <source>
        <dbReference type="SAM" id="Phobius"/>
    </source>
</evidence>
<protein>
    <submittedName>
        <fullName evidence="2">Putative secreted protein</fullName>
    </submittedName>
</protein>
<dbReference type="AlphaFoldDB" id="A0A2M4DLZ5"/>
<dbReference type="EMBL" id="GGFL01014402">
    <property type="protein sequence ID" value="MBW78580.1"/>
    <property type="molecule type" value="Transcribed_RNA"/>
</dbReference>
<accession>A0A2M4DLZ5</accession>
<keyword evidence="1" id="KW-0812">Transmembrane</keyword>
<organism evidence="2">
    <name type="scientific">Anopheles darlingi</name>
    <name type="common">Mosquito</name>
    <dbReference type="NCBI Taxonomy" id="43151"/>
    <lineage>
        <taxon>Eukaryota</taxon>
        <taxon>Metazoa</taxon>
        <taxon>Ecdysozoa</taxon>
        <taxon>Arthropoda</taxon>
        <taxon>Hexapoda</taxon>
        <taxon>Insecta</taxon>
        <taxon>Pterygota</taxon>
        <taxon>Neoptera</taxon>
        <taxon>Endopterygota</taxon>
        <taxon>Diptera</taxon>
        <taxon>Nematocera</taxon>
        <taxon>Culicoidea</taxon>
        <taxon>Culicidae</taxon>
        <taxon>Anophelinae</taxon>
        <taxon>Anopheles</taxon>
    </lineage>
</organism>
<reference evidence="2" key="1">
    <citation type="submission" date="2018-01" db="EMBL/GenBank/DDBJ databases">
        <title>An insight into the sialome of Amazonian anophelines.</title>
        <authorList>
            <person name="Ribeiro J.M."/>
            <person name="Scarpassa V."/>
            <person name="Calvo E."/>
        </authorList>
    </citation>
    <scope>NUCLEOTIDE SEQUENCE</scope>
</reference>